<dbReference type="InterPro" id="IPR052157">
    <property type="entry name" value="BCAA_transport_permease"/>
</dbReference>
<dbReference type="AlphaFoldDB" id="A0A4Q7DK43"/>
<dbReference type="EMBL" id="SCFB01000003">
    <property type="protein sequence ID" value="RZI46740.1"/>
    <property type="molecule type" value="Genomic_DNA"/>
</dbReference>
<dbReference type="CDD" id="cd06582">
    <property type="entry name" value="TM_PBP1_LivH_like"/>
    <property type="match status" value="1"/>
</dbReference>
<keyword evidence="6 9" id="KW-1133">Transmembrane helix</keyword>
<accession>A0A4Q7DK43</accession>
<evidence type="ECO:0000256" key="6">
    <source>
        <dbReference type="ARBA" id="ARBA00022989"/>
    </source>
</evidence>
<dbReference type="PANTHER" id="PTHR11795">
    <property type="entry name" value="BRANCHED-CHAIN AMINO ACID TRANSPORT SYSTEM PERMEASE PROTEIN LIVH"/>
    <property type="match status" value="1"/>
</dbReference>
<keyword evidence="3" id="KW-1003">Cell membrane</keyword>
<sequence>MIVALTIGVNGLLMGLVYGLMALGLSVVFGVTRIVNFAHGEILVLSGLVMATLYNTFGINPLFTLPFLALALFAGGYGLQQKIVNRLLKTSDHSQFIALSAIGIILLNIQLSIFGSQSQFIVTPYSLQSISVGPMLIDFMRLVTAGVALLTTGILFYFYYYTSTGKAIRACADNRFTAQAIGLNDRHLYALSFGIAGIVLAVSGCLFSLLMDISPLAGPQLTLLSFTIVIIGGLTHQAGPLLGGIVLGIVEAYTAFYAQSSLKSLVSFGFLILILLIRPQGLLTRRA</sequence>
<dbReference type="InterPro" id="IPR001851">
    <property type="entry name" value="ABC_transp_permease"/>
</dbReference>
<gene>
    <name evidence="10" type="ORF">EQU50_01770</name>
</gene>
<dbReference type="Pfam" id="PF02653">
    <property type="entry name" value="BPD_transp_2"/>
    <property type="match status" value="1"/>
</dbReference>
<organism evidence="10 11">
    <name type="scientific">Candidatus Finniella inopinata</name>
    <dbReference type="NCBI Taxonomy" id="1696036"/>
    <lineage>
        <taxon>Bacteria</taxon>
        <taxon>Pseudomonadati</taxon>
        <taxon>Pseudomonadota</taxon>
        <taxon>Alphaproteobacteria</taxon>
        <taxon>Holosporales</taxon>
        <taxon>Candidatus Paracaedibacteraceae</taxon>
        <taxon>Candidatus Finniella</taxon>
    </lineage>
</organism>
<keyword evidence="2" id="KW-0813">Transport</keyword>
<protein>
    <submittedName>
        <fullName evidence="10">Branched-chain amino acid ABC transporter permease</fullName>
    </submittedName>
</protein>
<keyword evidence="5" id="KW-0029">Amino-acid transport</keyword>
<feature type="transmembrane region" description="Helical" evidence="9">
    <location>
        <begin position="135"/>
        <end position="160"/>
    </location>
</feature>
<keyword evidence="7 9" id="KW-0472">Membrane</keyword>
<dbReference type="GO" id="GO:0022857">
    <property type="term" value="F:transmembrane transporter activity"/>
    <property type="evidence" value="ECO:0007669"/>
    <property type="project" value="InterPro"/>
</dbReference>
<name>A0A4Q7DK43_9PROT</name>
<keyword evidence="11" id="KW-1185">Reference proteome</keyword>
<dbReference type="Proteomes" id="UP000293550">
    <property type="component" value="Unassembled WGS sequence"/>
</dbReference>
<evidence type="ECO:0000313" key="10">
    <source>
        <dbReference type="EMBL" id="RZI46740.1"/>
    </source>
</evidence>
<evidence type="ECO:0000313" key="11">
    <source>
        <dbReference type="Proteomes" id="UP000293550"/>
    </source>
</evidence>
<evidence type="ECO:0000256" key="2">
    <source>
        <dbReference type="ARBA" id="ARBA00022448"/>
    </source>
</evidence>
<dbReference type="OrthoDB" id="9778908at2"/>
<feature type="transmembrane region" description="Helical" evidence="9">
    <location>
        <begin position="188"/>
        <end position="210"/>
    </location>
</feature>
<feature type="transmembrane region" description="Helical" evidence="9">
    <location>
        <begin position="65"/>
        <end position="84"/>
    </location>
</feature>
<dbReference type="GO" id="GO:0005886">
    <property type="term" value="C:plasma membrane"/>
    <property type="evidence" value="ECO:0007669"/>
    <property type="project" value="UniProtKB-SubCell"/>
</dbReference>
<dbReference type="PANTHER" id="PTHR11795:SF445">
    <property type="entry name" value="AMINO ACID ABC TRANSPORTER PERMEASE PROTEIN"/>
    <property type="match status" value="1"/>
</dbReference>
<comment type="subcellular location">
    <subcellularLocation>
        <location evidence="1">Cell membrane</location>
        <topology evidence="1">Multi-pass membrane protein</topology>
    </subcellularLocation>
</comment>
<proteinExistence type="inferred from homology"/>
<comment type="caution">
    <text evidence="10">The sequence shown here is derived from an EMBL/GenBank/DDBJ whole genome shotgun (WGS) entry which is preliminary data.</text>
</comment>
<dbReference type="RefSeq" id="WP_130153449.1">
    <property type="nucleotide sequence ID" value="NZ_SCFB01000003.1"/>
</dbReference>
<feature type="transmembrane region" description="Helical" evidence="9">
    <location>
        <begin position="12"/>
        <end position="35"/>
    </location>
</feature>
<feature type="transmembrane region" description="Helical" evidence="9">
    <location>
        <begin position="265"/>
        <end position="283"/>
    </location>
</feature>
<reference evidence="10 11" key="1">
    <citation type="submission" date="2018-10" db="EMBL/GenBank/DDBJ databases">
        <title>An updated phylogeny of the Alphaproteobacteria reveals that the parasitic Rickettsiales and Holosporales have independent origins.</title>
        <authorList>
            <person name="Munoz-Gomez S.A."/>
            <person name="Hess S."/>
            <person name="Burger G."/>
            <person name="Lang B.F."/>
            <person name="Susko E."/>
            <person name="Slamovits C.H."/>
            <person name="Roger A.J."/>
        </authorList>
    </citation>
    <scope>NUCLEOTIDE SEQUENCE [LARGE SCALE GENOMIC DNA]</scope>
    <source>
        <strain evidence="10">HOLO01</strain>
    </source>
</reference>
<evidence type="ECO:0000256" key="3">
    <source>
        <dbReference type="ARBA" id="ARBA00022475"/>
    </source>
</evidence>
<feature type="transmembrane region" description="Helical" evidence="9">
    <location>
        <begin position="96"/>
        <end position="115"/>
    </location>
</feature>
<evidence type="ECO:0000256" key="4">
    <source>
        <dbReference type="ARBA" id="ARBA00022692"/>
    </source>
</evidence>
<evidence type="ECO:0000256" key="7">
    <source>
        <dbReference type="ARBA" id="ARBA00023136"/>
    </source>
</evidence>
<dbReference type="GO" id="GO:0006865">
    <property type="term" value="P:amino acid transport"/>
    <property type="evidence" value="ECO:0007669"/>
    <property type="project" value="UniProtKB-KW"/>
</dbReference>
<evidence type="ECO:0000256" key="8">
    <source>
        <dbReference type="ARBA" id="ARBA00037998"/>
    </source>
</evidence>
<comment type="similarity">
    <text evidence="8">Belongs to the binding-protein-dependent transport system permease family. LivHM subfamily.</text>
</comment>
<evidence type="ECO:0000256" key="9">
    <source>
        <dbReference type="SAM" id="Phobius"/>
    </source>
</evidence>
<keyword evidence="4 9" id="KW-0812">Transmembrane</keyword>
<evidence type="ECO:0000256" key="1">
    <source>
        <dbReference type="ARBA" id="ARBA00004651"/>
    </source>
</evidence>
<evidence type="ECO:0000256" key="5">
    <source>
        <dbReference type="ARBA" id="ARBA00022970"/>
    </source>
</evidence>